<evidence type="ECO:0000256" key="3">
    <source>
        <dbReference type="ARBA" id="ARBA00022729"/>
    </source>
</evidence>
<comment type="caution">
    <text evidence="7">The sequence shown here is derived from an EMBL/GenBank/DDBJ whole genome shotgun (WGS) entry which is preliminary data.</text>
</comment>
<evidence type="ECO:0000256" key="1">
    <source>
        <dbReference type="ARBA" id="ARBA00010296"/>
    </source>
</evidence>
<dbReference type="InterPro" id="IPR012556">
    <property type="entry name" value="Entericidin"/>
</dbReference>
<keyword evidence="5" id="KW-0564">Palmitate</keyword>
<evidence type="ECO:0000256" key="5">
    <source>
        <dbReference type="ARBA" id="ARBA00023139"/>
    </source>
</evidence>
<proteinExistence type="inferred from homology"/>
<keyword evidence="3" id="KW-0732">Signal</keyword>
<dbReference type="RefSeq" id="WP_169160410.1">
    <property type="nucleotide sequence ID" value="NZ_JABBFW010000006.1"/>
</dbReference>
<dbReference type="AlphaFoldDB" id="A0A848FC19"/>
<gene>
    <name evidence="7" type="ORF">HHL10_11085</name>
</gene>
<sequence>MNRLLASLLVLAALAACNTVQGVGRDIRAVGGAIENASRTK</sequence>
<dbReference type="PROSITE" id="PS51257">
    <property type="entry name" value="PROKAR_LIPOPROTEIN"/>
    <property type="match status" value="1"/>
</dbReference>
<organism evidence="7 8">
    <name type="scientific">Azohydromonas caseinilytica</name>
    <dbReference type="NCBI Taxonomy" id="2728836"/>
    <lineage>
        <taxon>Bacteria</taxon>
        <taxon>Pseudomonadati</taxon>
        <taxon>Pseudomonadota</taxon>
        <taxon>Betaproteobacteria</taxon>
        <taxon>Burkholderiales</taxon>
        <taxon>Sphaerotilaceae</taxon>
        <taxon>Azohydromonas</taxon>
    </lineage>
</organism>
<keyword evidence="6 7" id="KW-0449">Lipoprotein</keyword>
<keyword evidence="2" id="KW-1003">Cell membrane</keyword>
<dbReference type="GO" id="GO:0016020">
    <property type="term" value="C:membrane"/>
    <property type="evidence" value="ECO:0007669"/>
    <property type="project" value="InterPro"/>
</dbReference>
<evidence type="ECO:0000256" key="4">
    <source>
        <dbReference type="ARBA" id="ARBA00023136"/>
    </source>
</evidence>
<dbReference type="EMBL" id="JABBFW010000006">
    <property type="protein sequence ID" value="NML15511.1"/>
    <property type="molecule type" value="Genomic_DNA"/>
</dbReference>
<evidence type="ECO:0000313" key="7">
    <source>
        <dbReference type="EMBL" id="NML15511.1"/>
    </source>
</evidence>
<name>A0A848FC19_9BURK</name>
<evidence type="ECO:0000313" key="8">
    <source>
        <dbReference type="Proteomes" id="UP000574067"/>
    </source>
</evidence>
<keyword evidence="8" id="KW-1185">Reference proteome</keyword>
<evidence type="ECO:0000256" key="2">
    <source>
        <dbReference type="ARBA" id="ARBA00022475"/>
    </source>
</evidence>
<reference evidence="7 8" key="1">
    <citation type="submission" date="2020-04" db="EMBL/GenBank/DDBJ databases">
        <title>Azohydromonas sp. isolated from soil.</title>
        <authorList>
            <person name="Dahal R.H."/>
        </authorList>
    </citation>
    <scope>NUCLEOTIDE SEQUENCE [LARGE SCALE GENOMIC DNA]</scope>
    <source>
        <strain evidence="7 8">G-1-1-14</strain>
    </source>
</reference>
<accession>A0A848FC19</accession>
<protein>
    <submittedName>
        <fullName evidence="7">Entericidin A/B family lipoprotein</fullName>
    </submittedName>
</protein>
<evidence type="ECO:0000256" key="6">
    <source>
        <dbReference type="ARBA" id="ARBA00023288"/>
    </source>
</evidence>
<dbReference type="Proteomes" id="UP000574067">
    <property type="component" value="Unassembled WGS sequence"/>
</dbReference>
<dbReference type="Pfam" id="PF08085">
    <property type="entry name" value="Entericidin"/>
    <property type="match status" value="1"/>
</dbReference>
<comment type="similarity">
    <text evidence="1">Belongs to the EcnA/EcnB lipoprotein family.</text>
</comment>
<dbReference type="GO" id="GO:0009636">
    <property type="term" value="P:response to toxic substance"/>
    <property type="evidence" value="ECO:0007669"/>
    <property type="project" value="InterPro"/>
</dbReference>
<keyword evidence="4" id="KW-0472">Membrane</keyword>